<organism evidence="7 8">
    <name type="scientific">Rhodococcus koreensis</name>
    <dbReference type="NCBI Taxonomy" id="99653"/>
    <lineage>
        <taxon>Bacteria</taxon>
        <taxon>Bacillati</taxon>
        <taxon>Actinomycetota</taxon>
        <taxon>Actinomycetes</taxon>
        <taxon>Mycobacteriales</taxon>
        <taxon>Nocardiaceae</taxon>
        <taxon>Rhodococcus</taxon>
    </lineage>
</organism>
<evidence type="ECO:0000259" key="6">
    <source>
        <dbReference type="Pfam" id="PF00135"/>
    </source>
</evidence>
<accession>A0A1H4TA18</accession>
<dbReference type="InterPro" id="IPR029058">
    <property type="entry name" value="AB_hydrolase_fold"/>
</dbReference>
<dbReference type="SUPFAM" id="SSF53474">
    <property type="entry name" value="alpha/beta-Hydrolases"/>
    <property type="match status" value="1"/>
</dbReference>
<dbReference type="PROSITE" id="PS01173">
    <property type="entry name" value="LIPASE_GDXG_HIS"/>
    <property type="match status" value="1"/>
</dbReference>
<evidence type="ECO:0000313" key="7">
    <source>
        <dbReference type="EMBL" id="SEC53286.1"/>
    </source>
</evidence>
<comment type="similarity">
    <text evidence="2">Belongs to the 'GDXG' lipolytic enzyme family.</text>
</comment>
<evidence type="ECO:0000256" key="3">
    <source>
        <dbReference type="ARBA" id="ARBA00022801"/>
    </source>
</evidence>
<evidence type="ECO:0000256" key="2">
    <source>
        <dbReference type="ARBA" id="ARBA00010515"/>
    </source>
</evidence>
<keyword evidence="8" id="KW-1185">Reference proteome</keyword>
<dbReference type="InterPro" id="IPR002018">
    <property type="entry name" value="CarbesteraseB"/>
</dbReference>
<feature type="region of interest" description="Disordered" evidence="5">
    <location>
        <begin position="474"/>
        <end position="506"/>
    </location>
</feature>
<reference evidence="8" key="1">
    <citation type="submission" date="2016-10" db="EMBL/GenBank/DDBJ databases">
        <authorList>
            <person name="Varghese N."/>
            <person name="Submissions S."/>
        </authorList>
    </citation>
    <scope>NUCLEOTIDE SEQUENCE [LARGE SCALE GENOMIC DNA]</scope>
    <source>
        <strain evidence="8">DSM 44498</strain>
    </source>
</reference>
<dbReference type="Pfam" id="PF00135">
    <property type="entry name" value="COesterase"/>
    <property type="match status" value="1"/>
</dbReference>
<protein>
    <recommendedName>
        <fullName evidence="4">Carboxylic ester hydrolase</fullName>
        <ecNumber evidence="4">3.1.1.-</ecNumber>
    </recommendedName>
</protein>
<dbReference type="AlphaFoldDB" id="A0A1H4TA18"/>
<dbReference type="GO" id="GO:0016787">
    <property type="term" value="F:hydrolase activity"/>
    <property type="evidence" value="ECO:0007669"/>
    <property type="project" value="UniProtKB-KW"/>
</dbReference>
<comment type="similarity">
    <text evidence="1 4">Belongs to the type-B carboxylesterase/lipase family.</text>
</comment>
<feature type="domain" description="Carboxylesterase type B" evidence="6">
    <location>
        <begin position="4"/>
        <end position="453"/>
    </location>
</feature>
<dbReference type="EMBL" id="FNSV01000005">
    <property type="protein sequence ID" value="SEC53286.1"/>
    <property type="molecule type" value="Genomic_DNA"/>
</dbReference>
<dbReference type="OrthoDB" id="3199405at2"/>
<sequence length="506" mass="53606">MTVRTVNTEAGRLSGDHTDGVARFLGIPYAAAPAGERRFAPPAPAERWAGTRDATGYGATAPQPQLHPTQACLAPLVGPGWVTGDGNYLNLNVWTPDPGTSGLPVMVYLHGGGFMIGSGAAPAFDGTAFARDGVVLVTVNYRLGAEGFLALPGEITNIGLRDQIAALHWVRDNIAGFGGNPDNVTVFGESAGGTSVAFLLHSPPATGLFRRAIVQSGHDEMARPLALTEELTKAVAARLGTSPTADAFRACSAPDLLRAQGALLRTAPRPDLRDDNGFDPGHGRALFLPTTGDDVLPDPVGVPSTHARGGELLIGTTLEEANLGFGADGFAAFDADDAVAELAATYPEAEALLERHRLHDPAVTPAQALTAAYTDLMFRSPSRRTAHRHPGPAYVYEFAWRSPLHGAAHGLDVPFVFDTTQTCRGLVGDDAPDALTRAMHRTWLDFAAHGDPGWPTYDIAGQAMRFDADPRLGEDTAPDDIGAGFSRWPRPVGEQETRHERSVRCR</sequence>
<keyword evidence="3 4" id="KW-0378">Hydrolase</keyword>
<dbReference type="InterPro" id="IPR002168">
    <property type="entry name" value="Lipase_GDXG_HIS_AS"/>
</dbReference>
<dbReference type="PROSITE" id="PS00122">
    <property type="entry name" value="CARBOXYLESTERASE_B_1"/>
    <property type="match status" value="1"/>
</dbReference>
<dbReference type="InterPro" id="IPR050309">
    <property type="entry name" value="Type-B_Carboxylest/Lipase"/>
</dbReference>
<proteinExistence type="inferred from homology"/>
<gene>
    <name evidence="7" type="ORF">SAMN04490239_4440</name>
</gene>
<dbReference type="EC" id="3.1.1.-" evidence="4"/>
<dbReference type="InterPro" id="IPR019826">
    <property type="entry name" value="Carboxylesterase_B_AS"/>
</dbReference>
<dbReference type="Gene3D" id="3.40.50.1820">
    <property type="entry name" value="alpha/beta hydrolase"/>
    <property type="match status" value="1"/>
</dbReference>
<evidence type="ECO:0000256" key="4">
    <source>
        <dbReference type="RuleBase" id="RU361235"/>
    </source>
</evidence>
<evidence type="ECO:0000313" key="8">
    <source>
        <dbReference type="Proteomes" id="UP000183561"/>
    </source>
</evidence>
<name>A0A1H4TA18_9NOCA</name>
<feature type="compositionally biased region" description="Basic and acidic residues" evidence="5">
    <location>
        <begin position="493"/>
        <end position="506"/>
    </location>
</feature>
<evidence type="ECO:0000256" key="1">
    <source>
        <dbReference type="ARBA" id="ARBA00005964"/>
    </source>
</evidence>
<dbReference type="PANTHER" id="PTHR11559">
    <property type="entry name" value="CARBOXYLESTERASE"/>
    <property type="match status" value="1"/>
</dbReference>
<evidence type="ECO:0000256" key="5">
    <source>
        <dbReference type="SAM" id="MobiDB-lite"/>
    </source>
</evidence>
<dbReference type="Proteomes" id="UP000183561">
    <property type="component" value="Unassembled WGS sequence"/>
</dbReference>